<dbReference type="CDD" id="cd17574">
    <property type="entry name" value="REC_OmpR"/>
    <property type="match status" value="1"/>
</dbReference>
<reference evidence="5" key="1">
    <citation type="submission" date="2020-04" db="EMBL/GenBank/DDBJ databases">
        <authorList>
            <person name="Zhang T."/>
        </authorList>
    </citation>
    <scope>NUCLEOTIDE SEQUENCE</scope>
    <source>
        <strain evidence="5">HKST-UBA02</strain>
    </source>
</reference>
<dbReference type="PANTHER" id="PTHR44591:SF14">
    <property type="entry name" value="PROTEIN PILG"/>
    <property type="match status" value="1"/>
</dbReference>
<comment type="caution">
    <text evidence="5">The sequence shown here is derived from an EMBL/GenBank/DDBJ whole genome shotgun (WGS) entry which is preliminary data.</text>
</comment>
<dbReference type="Pfam" id="PF00072">
    <property type="entry name" value="Response_reg"/>
    <property type="match status" value="1"/>
</dbReference>
<dbReference type="InterPro" id="IPR001789">
    <property type="entry name" value="Sig_transdc_resp-reg_receiver"/>
</dbReference>
<sequence length="123" mass="13731">MANERILVVEDERPMANILGMKLKSQGFGVDIVFNGDEALHAISDTDYDLILLDLVMPKIDGFSFLEKIKSLHLNIPIVVITNLSQEMDRKRALDLGATKYLIKTEVNLTDIINTAKSILTTT</sequence>
<dbReference type="InterPro" id="IPR011006">
    <property type="entry name" value="CheY-like_superfamily"/>
</dbReference>
<name>A0A955LWL1_UNCKA</name>
<evidence type="ECO:0000313" key="5">
    <source>
        <dbReference type="EMBL" id="MCA9397536.1"/>
    </source>
</evidence>
<evidence type="ECO:0000259" key="4">
    <source>
        <dbReference type="PROSITE" id="PS50110"/>
    </source>
</evidence>
<dbReference type="PROSITE" id="PS50110">
    <property type="entry name" value="RESPONSE_REGULATORY"/>
    <property type="match status" value="1"/>
</dbReference>
<dbReference type="Proteomes" id="UP000699691">
    <property type="component" value="Unassembled WGS sequence"/>
</dbReference>
<feature type="domain" description="Response regulatory" evidence="4">
    <location>
        <begin position="5"/>
        <end position="119"/>
    </location>
</feature>
<evidence type="ECO:0000256" key="3">
    <source>
        <dbReference type="PROSITE-ProRule" id="PRU00169"/>
    </source>
</evidence>
<dbReference type="GO" id="GO:0000160">
    <property type="term" value="P:phosphorelay signal transduction system"/>
    <property type="evidence" value="ECO:0007669"/>
    <property type="project" value="UniProtKB-KW"/>
</dbReference>
<evidence type="ECO:0000313" key="6">
    <source>
        <dbReference type="Proteomes" id="UP000699691"/>
    </source>
</evidence>
<dbReference type="InterPro" id="IPR050595">
    <property type="entry name" value="Bact_response_regulator"/>
</dbReference>
<evidence type="ECO:0000256" key="2">
    <source>
        <dbReference type="ARBA" id="ARBA00023012"/>
    </source>
</evidence>
<reference evidence="5" key="2">
    <citation type="journal article" date="2021" name="Microbiome">
        <title>Successional dynamics and alternative stable states in a saline activated sludge microbial community over 9 years.</title>
        <authorList>
            <person name="Wang Y."/>
            <person name="Ye J."/>
            <person name="Ju F."/>
            <person name="Liu L."/>
            <person name="Boyd J.A."/>
            <person name="Deng Y."/>
            <person name="Parks D.H."/>
            <person name="Jiang X."/>
            <person name="Yin X."/>
            <person name="Woodcroft B.J."/>
            <person name="Tyson G.W."/>
            <person name="Hugenholtz P."/>
            <person name="Polz M.F."/>
            <person name="Zhang T."/>
        </authorList>
    </citation>
    <scope>NUCLEOTIDE SEQUENCE</scope>
    <source>
        <strain evidence="5">HKST-UBA02</strain>
    </source>
</reference>
<dbReference type="SUPFAM" id="SSF52172">
    <property type="entry name" value="CheY-like"/>
    <property type="match status" value="1"/>
</dbReference>
<dbReference type="PANTHER" id="PTHR44591">
    <property type="entry name" value="STRESS RESPONSE REGULATOR PROTEIN 1"/>
    <property type="match status" value="1"/>
</dbReference>
<dbReference type="AlphaFoldDB" id="A0A955LWL1"/>
<dbReference type="EMBL" id="JAGQKY010000060">
    <property type="protein sequence ID" value="MCA9397536.1"/>
    <property type="molecule type" value="Genomic_DNA"/>
</dbReference>
<dbReference type="Gene3D" id="3.40.50.2300">
    <property type="match status" value="1"/>
</dbReference>
<proteinExistence type="predicted"/>
<keyword evidence="1 3" id="KW-0597">Phosphoprotein</keyword>
<evidence type="ECO:0000256" key="1">
    <source>
        <dbReference type="ARBA" id="ARBA00022553"/>
    </source>
</evidence>
<organism evidence="5 6">
    <name type="scientific">candidate division WWE3 bacterium</name>
    <dbReference type="NCBI Taxonomy" id="2053526"/>
    <lineage>
        <taxon>Bacteria</taxon>
        <taxon>Katanobacteria</taxon>
    </lineage>
</organism>
<keyword evidence="2" id="KW-0902">Two-component regulatory system</keyword>
<dbReference type="SMART" id="SM00448">
    <property type="entry name" value="REC"/>
    <property type="match status" value="1"/>
</dbReference>
<accession>A0A955LWL1</accession>
<protein>
    <submittedName>
        <fullName evidence="5">Response regulator</fullName>
    </submittedName>
</protein>
<gene>
    <name evidence="5" type="ORF">KC573_01795</name>
</gene>
<feature type="modified residue" description="4-aspartylphosphate" evidence="3">
    <location>
        <position position="54"/>
    </location>
</feature>